<evidence type="ECO:0000313" key="2">
    <source>
        <dbReference type="Proteomes" id="UP000499080"/>
    </source>
</evidence>
<comment type="caution">
    <text evidence="1">The sequence shown here is derived from an EMBL/GenBank/DDBJ whole genome shotgun (WGS) entry which is preliminary data.</text>
</comment>
<dbReference type="AlphaFoldDB" id="A0A4Y2I619"/>
<sequence length="218" mass="25262">MFVQRQREPRRPDHLGGVYKKLIDKEERASLRVVKEENRRIKYFLSSKSSTSYELLQEDSSSNSSENIDSKDFTALIESSEPGTSKSVMRKDFITAKLVAALDRCQLSMRDSVFILEVIIDALGCNIVEFSISKSSIQRIRTEKRKERSENIKIDYRNEVPVVVTLHWDGKLLPALSDRKSKEERLPVVISYGLKNNSLRCRDWIILQAKNRHKLFGR</sequence>
<dbReference type="Proteomes" id="UP000499080">
    <property type="component" value="Unassembled WGS sequence"/>
</dbReference>
<proteinExistence type="predicted"/>
<organism evidence="1 2">
    <name type="scientific">Araneus ventricosus</name>
    <name type="common">Orbweaver spider</name>
    <name type="synonym">Epeira ventricosa</name>
    <dbReference type="NCBI Taxonomy" id="182803"/>
    <lineage>
        <taxon>Eukaryota</taxon>
        <taxon>Metazoa</taxon>
        <taxon>Ecdysozoa</taxon>
        <taxon>Arthropoda</taxon>
        <taxon>Chelicerata</taxon>
        <taxon>Arachnida</taxon>
        <taxon>Araneae</taxon>
        <taxon>Araneomorphae</taxon>
        <taxon>Entelegynae</taxon>
        <taxon>Araneoidea</taxon>
        <taxon>Araneidae</taxon>
        <taxon>Araneus</taxon>
    </lineage>
</organism>
<keyword evidence="2" id="KW-1185">Reference proteome</keyword>
<protein>
    <submittedName>
        <fullName evidence="1">Uncharacterized protein</fullName>
    </submittedName>
</protein>
<evidence type="ECO:0000313" key="1">
    <source>
        <dbReference type="EMBL" id="GBM73138.1"/>
    </source>
</evidence>
<reference evidence="1 2" key="1">
    <citation type="journal article" date="2019" name="Sci. Rep.">
        <title>Orb-weaving spider Araneus ventricosus genome elucidates the spidroin gene catalogue.</title>
        <authorList>
            <person name="Kono N."/>
            <person name="Nakamura H."/>
            <person name="Ohtoshi R."/>
            <person name="Moran D.A.P."/>
            <person name="Shinohara A."/>
            <person name="Yoshida Y."/>
            <person name="Fujiwara M."/>
            <person name="Mori M."/>
            <person name="Tomita M."/>
            <person name="Arakawa K."/>
        </authorList>
    </citation>
    <scope>NUCLEOTIDE SEQUENCE [LARGE SCALE GENOMIC DNA]</scope>
</reference>
<name>A0A4Y2I619_ARAVE</name>
<dbReference type="EMBL" id="BGPR01002421">
    <property type="protein sequence ID" value="GBM73138.1"/>
    <property type="molecule type" value="Genomic_DNA"/>
</dbReference>
<accession>A0A4Y2I619</accession>
<gene>
    <name evidence="1" type="ORF">AVEN_46282_1</name>
</gene>